<name>A0ACC2WDK5_9TREE</name>
<gene>
    <name evidence="1" type="ORF">QFC21_000469</name>
</gene>
<comment type="caution">
    <text evidence="1">The sequence shown here is derived from an EMBL/GenBank/DDBJ whole genome shotgun (WGS) entry which is preliminary data.</text>
</comment>
<sequence>MASNNSNTPTGLSALFQDLEQLFHDNVPENLHDLPHRILDTIDKLTGEVYEAVNAFGPPSISLPLPPFLSIEDGPKSARVLPTPPSPPPTFYEKLSRYTTDHPYIATTGVLGVTALGVSIGYSLQDEDSFLRVAGRRLINIRQSADKDGYKLGTGKGSGTSFLAGLRGGASSHLSFAQRRAERLKGRKIDGMLKDAILILSPTSFPVLLLPLVLSLLNNDYIVFVAVPRAKDADELERKVKANEKIKAKGLGVVFRVLVYDPADSTSLEPFHRSLWASLTLRYPSSTLAISPSIRATHPPGDPYAPEPTHLASLHSIISLYALHPSPDPSLGQGGRLPAIPSFVHPPLKNSAGQVIERPSEGKGMGRSIGGKNLPSLITLHHAMGLLPIPSNFAEQLLTSTNLLLAKNVGIMNPSMRITNVGIGEIDYYSSIVAHSFTQTLNETEPGVMRFLRPIWTGLKTALGFVGIGQDAKEWKVVEQKLLRIVKHNHSGTYNIGYQIAFLFRRTDLALIFPSLSRLNSSSTASTSTSNSSSTTFTSNMNAHPQAQRATAAAGAATSFTPSTSSLPDSSGSDRAEGDSSEFESSVHTGLGTGSGVDSLSGSGYVGMDGSWVGLDSPTGSSGP</sequence>
<protein>
    <submittedName>
        <fullName evidence="1">Uncharacterized protein</fullName>
    </submittedName>
</protein>
<proteinExistence type="predicted"/>
<dbReference type="Proteomes" id="UP001227268">
    <property type="component" value="Unassembled WGS sequence"/>
</dbReference>
<evidence type="ECO:0000313" key="1">
    <source>
        <dbReference type="EMBL" id="KAJ9109141.1"/>
    </source>
</evidence>
<accession>A0ACC2WDK5</accession>
<keyword evidence="2" id="KW-1185">Reference proteome</keyword>
<reference evidence="1" key="1">
    <citation type="submission" date="2023-04" db="EMBL/GenBank/DDBJ databases">
        <title>Draft Genome sequencing of Naganishia species isolated from polar environments using Oxford Nanopore Technology.</title>
        <authorList>
            <person name="Leo P."/>
            <person name="Venkateswaran K."/>
        </authorList>
    </citation>
    <scope>NUCLEOTIDE SEQUENCE</scope>
    <source>
        <strain evidence="1">MNA-CCFEE 5423</strain>
    </source>
</reference>
<evidence type="ECO:0000313" key="2">
    <source>
        <dbReference type="Proteomes" id="UP001227268"/>
    </source>
</evidence>
<dbReference type="EMBL" id="JASBWT010000001">
    <property type="protein sequence ID" value="KAJ9109141.1"/>
    <property type="molecule type" value="Genomic_DNA"/>
</dbReference>
<organism evidence="1 2">
    <name type="scientific">Naganishia friedmannii</name>
    <dbReference type="NCBI Taxonomy" id="89922"/>
    <lineage>
        <taxon>Eukaryota</taxon>
        <taxon>Fungi</taxon>
        <taxon>Dikarya</taxon>
        <taxon>Basidiomycota</taxon>
        <taxon>Agaricomycotina</taxon>
        <taxon>Tremellomycetes</taxon>
        <taxon>Filobasidiales</taxon>
        <taxon>Filobasidiaceae</taxon>
        <taxon>Naganishia</taxon>
    </lineage>
</organism>